<evidence type="ECO:0000313" key="2">
    <source>
        <dbReference type="EMBL" id="CEK50831.1"/>
    </source>
</evidence>
<feature type="non-terminal residue" evidence="2">
    <location>
        <position position="102"/>
    </location>
</feature>
<name>A0A0B6Y4R1_9EUPU</name>
<feature type="region of interest" description="Disordered" evidence="1">
    <location>
        <begin position="1"/>
        <end position="50"/>
    </location>
</feature>
<gene>
    <name evidence="2" type="primary">ORF11788</name>
</gene>
<reference evidence="2" key="1">
    <citation type="submission" date="2014-12" db="EMBL/GenBank/DDBJ databases">
        <title>Insight into the proteome of Arion vulgaris.</title>
        <authorList>
            <person name="Aradska J."/>
            <person name="Bulat T."/>
            <person name="Smidak R."/>
            <person name="Sarate P."/>
            <person name="Gangsoo J."/>
            <person name="Sialana F."/>
            <person name="Bilban M."/>
            <person name="Lubec G."/>
        </authorList>
    </citation>
    <scope>NUCLEOTIDE SEQUENCE</scope>
    <source>
        <tissue evidence="2">Skin</tissue>
    </source>
</reference>
<protein>
    <submittedName>
        <fullName evidence="2">Uncharacterized protein</fullName>
    </submittedName>
</protein>
<feature type="region of interest" description="Disordered" evidence="1">
    <location>
        <begin position="62"/>
        <end position="83"/>
    </location>
</feature>
<accession>A0A0B6Y4R1</accession>
<organism evidence="2">
    <name type="scientific">Arion vulgaris</name>
    <dbReference type="NCBI Taxonomy" id="1028688"/>
    <lineage>
        <taxon>Eukaryota</taxon>
        <taxon>Metazoa</taxon>
        <taxon>Spiralia</taxon>
        <taxon>Lophotrochozoa</taxon>
        <taxon>Mollusca</taxon>
        <taxon>Gastropoda</taxon>
        <taxon>Heterobranchia</taxon>
        <taxon>Euthyneura</taxon>
        <taxon>Panpulmonata</taxon>
        <taxon>Eupulmonata</taxon>
        <taxon>Stylommatophora</taxon>
        <taxon>Helicina</taxon>
        <taxon>Arionoidea</taxon>
        <taxon>Arionidae</taxon>
        <taxon>Arion</taxon>
    </lineage>
</organism>
<feature type="compositionally biased region" description="Low complexity" evidence="1">
    <location>
        <begin position="1"/>
        <end position="15"/>
    </location>
</feature>
<dbReference type="AlphaFoldDB" id="A0A0B6Y4R1"/>
<proteinExistence type="predicted"/>
<feature type="non-terminal residue" evidence="2">
    <location>
        <position position="1"/>
    </location>
</feature>
<evidence type="ECO:0000256" key="1">
    <source>
        <dbReference type="SAM" id="MobiDB-lite"/>
    </source>
</evidence>
<dbReference type="EMBL" id="HACG01003966">
    <property type="protein sequence ID" value="CEK50831.1"/>
    <property type="molecule type" value="Transcribed_RNA"/>
</dbReference>
<sequence length="102" mass="10639">NNETTSSILSSPSTLENKESTQGNQGLTESILRETASNASPSAKPEKTPDILETSLTAISAVVPSPTDPATSSQKHLPPTNMLPFFKPVVYGLNIKPGDGCG</sequence>